<dbReference type="InterPro" id="IPR036709">
    <property type="entry name" value="Autotransporte_beta_dom_sf"/>
</dbReference>
<gene>
    <name evidence="2" type="ORF">B1H58_07550</name>
</gene>
<evidence type="ECO:0000313" key="3">
    <source>
        <dbReference type="Proteomes" id="UP000192900"/>
    </source>
</evidence>
<reference evidence="2 3" key="1">
    <citation type="submission" date="2017-02" db="EMBL/GenBank/DDBJ databases">
        <title>Complete genome sequence of the drought resistance-promoting endophyte Pantoea alhagi LTYR-11Z.</title>
        <authorList>
            <person name="Zhang L."/>
        </authorList>
    </citation>
    <scope>NUCLEOTIDE SEQUENCE [LARGE SCALE GENOMIC DNA]</scope>
    <source>
        <strain evidence="2 3">LTYR-11Z</strain>
    </source>
</reference>
<dbReference type="OrthoDB" id="6053567at2"/>
<dbReference type="InterPro" id="IPR005546">
    <property type="entry name" value="Autotransporte_beta"/>
</dbReference>
<organism evidence="2 3">
    <name type="scientific">Pantoea alhagi</name>
    <dbReference type="NCBI Taxonomy" id="1891675"/>
    <lineage>
        <taxon>Bacteria</taxon>
        <taxon>Pseudomonadati</taxon>
        <taxon>Pseudomonadota</taxon>
        <taxon>Gammaproteobacteria</taxon>
        <taxon>Enterobacterales</taxon>
        <taxon>Erwiniaceae</taxon>
        <taxon>Pantoea</taxon>
    </lineage>
</organism>
<proteinExistence type="predicted"/>
<accession>A0A1W6B498</accession>
<dbReference type="NCBIfam" id="TIGR01414">
    <property type="entry name" value="autotrans_barl"/>
    <property type="match status" value="1"/>
</dbReference>
<evidence type="ECO:0000259" key="1">
    <source>
        <dbReference type="Pfam" id="PF03797"/>
    </source>
</evidence>
<evidence type="ECO:0000313" key="2">
    <source>
        <dbReference type="EMBL" id="ARJ41894.1"/>
    </source>
</evidence>
<dbReference type="RefSeq" id="WP_085069143.1">
    <property type="nucleotide sequence ID" value="NZ_CP019706.1"/>
</dbReference>
<dbReference type="Pfam" id="PF03797">
    <property type="entry name" value="Autotransporter"/>
    <property type="match status" value="1"/>
</dbReference>
<dbReference type="EMBL" id="CP019706">
    <property type="protein sequence ID" value="ARJ41894.1"/>
    <property type="molecule type" value="Genomic_DNA"/>
</dbReference>
<protein>
    <recommendedName>
        <fullName evidence="1">Autotransporter domain-containing protein</fullName>
    </recommendedName>
</protein>
<dbReference type="GO" id="GO:0019867">
    <property type="term" value="C:outer membrane"/>
    <property type="evidence" value="ECO:0007669"/>
    <property type="project" value="InterPro"/>
</dbReference>
<dbReference type="InterPro" id="IPR006315">
    <property type="entry name" value="OM_autotransptr_brl_dom"/>
</dbReference>
<name>A0A1W6B498_9GAMM</name>
<sequence>MLKINLANCFFSGGDNQRRYAFYLQPHAQIIFNDLKTVRLTEQNGTRITNKNNNFISRIGVRGWIAESKQPGESDLRPYVELNWLHNSDPYQVRLNQLKAQQNSGRNVAELKNGVEGKVSDNLQLNGSIAWQQGVITIRTPA</sequence>
<dbReference type="SUPFAM" id="SSF103515">
    <property type="entry name" value="Autotransporter"/>
    <property type="match status" value="1"/>
</dbReference>
<dbReference type="KEGG" id="palh:B1H58_07550"/>
<feature type="domain" description="Autotransporter" evidence="1">
    <location>
        <begin position="20"/>
        <end position="128"/>
    </location>
</feature>
<dbReference type="Gene3D" id="2.40.128.130">
    <property type="entry name" value="Autotransporter beta-domain"/>
    <property type="match status" value="1"/>
</dbReference>
<dbReference type="AlphaFoldDB" id="A0A1W6B498"/>
<keyword evidence="3" id="KW-1185">Reference proteome</keyword>
<dbReference type="Proteomes" id="UP000192900">
    <property type="component" value="Chromosome"/>
</dbReference>